<reference evidence="2 3" key="1">
    <citation type="submission" date="2016-10" db="EMBL/GenBank/DDBJ databases">
        <authorList>
            <person name="de Groot N.N."/>
        </authorList>
    </citation>
    <scope>NUCLEOTIDE SEQUENCE [LARGE SCALE GENOMIC DNA]</scope>
    <source>
        <strain evidence="2 3">CGMCC 1.9156</strain>
    </source>
</reference>
<organism evidence="2 3">
    <name type="scientific">Sunxiuqinia elliptica</name>
    <dbReference type="NCBI Taxonomy" id="655355"/>
    <lineage>
        <taxon>Bacteria</taxon>
        <taxon>Pseudomonadati</taxon>
        <taxon>Bacteroidota</taxon>
        <taxon>Bacteroidia</taxon>
        <taxon>Marinilabiliales</taxon>
        <taxon>Prolixibacteraceae</taxon>
        <taxon>Sunxiuqinia</taxon>
    </lineage>
</organism>
<feature type="chain" id="PRO_5011623875" description="Por secretion system C-terminal sorting domain-containing protein" evidence="1">
    <location>
        <begin position="23"/>
        <end position="196"/>
    </location>
</feature>
<feature type="signal peptide" evidence="1">
    <location>
        <begin position="1"/>
        <end position="22"/>
    </location>
</feature>
<evidence type="ECO:0000256" key="1">
    <source>
        <dbReference type="SAM" id="SignalP"/>
    </source>
</evidence>
<dbReference type="EMBL" id="FONW01000001">
    <property type="protein sequence ID" value="SFE72329.1"/>
    <property type="molecule type" value="Genomic_DNA"/>
</dbReference>
<dbReference type="AlphaFoldDB" id="A0A1I2CVL4"/>
<gene>
    <name evidence="2" type="ORF">SAMN05216283_101847</name>
</gene>
<sequence>MKTFRTITMMVALTVIANIAMASGNLRVNILPLKADRAVVAISNNAESKFQISIEDEQGAVVYFKETDGGMADYRKVYDFSNLENGSYKLVVSLDNISGEREFSIDHGVINVGKEKTLAAPFFSFKDDILRVAYLNHQGEKTSLYIYTKGELVYSKALENSFSVNEGLDLSKLTTGDYQVVLASGDEVYDYNLAVN</sequence>
<keyword evidence="3" id="KW-1185">Reference proteome</keyword>
<evidence type="ECO:0008006" key="4">
    <source>
        <dbReference type="Google" id="ProtNLM"/>
    </source>
</evidence>
<dbReference type="STRING" id="655355.SAMN05216283_101847"/>
<dbReference type="RefSeq" id="WP_093918548.1">
    <property type="nucleotide sequence ID" value="NZ_FONW01000001.1"/>
</dbReference>
<proteinExistence type="predicted"/>
<keyword evidence="1" id="KW-0732">Signal</keyword>
<evidence type="ECO:0000313" key="2">
    <source>
        <dbReference type="EMBL" id="SFE72329.1"/>
    </source>
</evidence>
<dbReference type="Proteomes" id="UP000198964">
    <property type="component" value="Unassembled WGS sequence"/>
</dbReference>
<evidence type="ECO:0000313" key="3">
    <source>
        <dbReference type="Proteomes" id="UP000198964"/>
    </source>
</evidence>
<name>A0A1I2CVL4_9BACT</name>
<protein>
    <recommendedName>
        <fullName evidence="4">Por secretion system C-terminal sorting domain-containing protein</fullName>
    </recommendedName>
</protein>
<accession>A0A1I2CVL4</accession>